<evidence type="ECO:0000256" key="1">
    <source>
        <dbReference type="PROSITE-ProRule" id="PRU00235"/>
    </source>
</evidence>
<protein>
    <submittedName>
        <fullName evidence="2">Uncharacterized protein</fullName>
    </submittedName>
</protein>
<dbReference type="PROSITE" id="PS50012">
    <property type="entry name" value="RCC1_3"/>
    <property type="match status" value="1"/>
</dbReference>
<evidence type="ECO:0000313" key="2">
    <source>
        <dbReference type="EMBL" id="KXZ42574.1"/>
    </source>
</evidence>
<feature type="repeat" description="RCC1" evidence="1">
    <location>
        <begin position="43"/>
        <end position="103"/>
    </location>
</feature>
<dbReference type="Proteomes" id="UP000075714">
    <property type="component" value="Unassembled WGS sequence"/>
</dbReference>
<organism evidence="2 3">
    <name type="scientific">Gonium pectorale</name>
    <name type="common">Green alga</name>
    <dbReference type="NCBI Taxonomy" id="33097"/>
    <lineage>
        <taxon>Eukaryota</taxon>
        <taxon>Viridiplantae</taxon>
        <taxon>Chlorophyta</taxon>
        <taxon>core chlorophytes</taxon>
        <taxon>Chlorophyceae</taxon>
        <taxon>CS clade</taxon>
        <taxon>Chlamydomonadales</taxon>
        <taxon>Volvocaceae</taxon>
        <taxon>Gonium</taxon>
    </lineage>
</organism>
<sequence>MFAGGDGPGEMGDNLFYVDLGTGRTVAALAAGAYHTCAVLDNGKAKCWGINGNGRLGYGDTADRGDAPGEMGDSLPYVDLGTTGRKVAALAAGDAHTCAMLDNGGVKCWGFNGNGRLGYGDTVDR</sequence>
<dbReference type="GO" id="GO:0005085">
    <property type="term" value="F:guanyl-nucleotide exchange factor activity"/>
    <property type="evidence" value="ECO:0007669"/>
    <property type="project" value="TreeGrafter"/>
</dbReference>
<dbReference type="AlphaFoldDB" id="A0A150FY78"/>
<dbReference type="Gene3D" id="2.130.10.30">
    <property type="entry name" value="Regulator of chromosome condensation 1/beta-lactamase-inhibitor protein II"/>
    <property type="match status" value="1"/>
</dbReference>
<proteinExistence type="predicted"/>
<dbReference type="InterPro" id="IPR009091">
    <property type="entry name" value="RCC1/BLIP-II"/>
</dbReference>
<name>A0A150FY78_GONPE</name>
<dbReference type="GO" id="GO:0005737">
    <property type="term" value="C:cytoplasm"/>
    <property type="evidence" value="ECO:0007669"/>
    <property type="project" value="TreeGrafter"/>
</dbReference>
<keyword evidence="3" id="KW-1185">Reference proteome</keyword>
<dbReference type="EMBL" id="LSYV01000133">
    <property type="protein sequence ID" value="KXZ42574.1"/>
    <property type="molecule type" value="Genomic_DNA"/>
</dbReference>
<dbReference type="Pfam" id="PF13540">
    <property type="entry name" value="RCC1_2"/>
    <property type="match status" value="2"/>
</dbReference>
<dbReference type="OrthoDB" id="538768at2759"/>
<dbReference type="PANTHER" id="PTHR45982:SF1">
    <property type="entry name" value="REGULATOR OF CHROMOSOME CONDENSATION"/>
    <property type="match status" value="1"/>
</dbReference>
<gene>
    <name evidence="2" type="ORF">GPECTOR_133g613</name>
</gene>
<dbReference type="PANTHER" id="PTHR45982">
    <property type="entry name" value="REGULATOR OF CHROMOSOME CONDENSATION"/>
    <property type="match status" value="1"/>
</dbReference>
<evidence type="ECO:0000313" key="3">
    <source>
        <dbReference type="Proteomes" id="UP000075714"/>
    </source>
</evidence>
<dbReference type="STRING" id="33097.A0A150FY78"/>
<accession>A0A150FY78</accession>
<dbReference type="SUPFAM" id="SSF50985">
    <property type="entry name" value="RCC1/BLIP-II"/>
    <property type="match status" value="1"/>
</dbReference>
<comment type="caution">
    <text evidence="2">The sequence shown here is derived from an EMBL/GenBank/DDBJ whole genome shotgun (WGS) entry which is preliminary data.</text>
</comment>
<reference evidence="3" key="1">
    <citation type="journal article" date="2016" name="Nat. Commun.">
        <title>The Gonium pectorale genome demonstrates co-option of cell cycle regulation during the evolution of multicellularity.</title>
        <authorList>
            <person name="Hanschen E.R."/>
            <person name="Marriage T.N."/>
            <person name="Ferris P.J."/>
            <person name="Hamaji T."/>
            <person name="Toyoda A."/>
            <person name="Fujiyama A."/>
            <person name="Neme R."/>
            <person name="Noguchi H."/>
            <person name="Minakuchi Y."/>
            <person name="Suzuki M."/>
            <person name="Kawai-Toyooka H."/>
            <person name="Smith D.R."/>
            <person name="Sparks H."/>
            <person name="Anderson J."/>
            <person name="Bakaric R."/>
            <person name="Luria V."/>
            <person name="Karger A."/>
            <person name="Kirschner M.W."/>
            <person name="Durand P.M."/>
            <person name="Michod R.E."/>
            <person name="Nozaki H."/>
            <person name="Olson B.J."/>
        </authorList>
    </citation>
    <scope>NUCLEOTIDE SEQUENCE [LARGE SCALE GENOMIC DNA]</scope>
    <source>
        <strain evidence="3">NIES-2863</strain>
    </source>
</reference>
<dbReference type="InterPro" id="IPR051553">
    <property type="entry name" value="Ran_GTPase-activating"/>
</dbReference>
<dbReference type="InterPro" id="IPR000408">
    <property type="entry name" value="Reg_chr_condens"/>
</dbReference>